<feature type="region of interest" description="Disordered" evidence="1">
    <location>
        <begin position="109"/>
        <end position="147"/>
    </location>
</feature>
<dbReference type="GO" id="GO:0008270">
    <property type="term" value="F:zinc ion binding"/>
    <property type="evidence" value="ECO:0007669"/>
    <property type="project" value="InterPro"/>
</dbReference>
<evidence type="ECO:0000256" key="1">
    <source>
        <dbReference type="SAM" id="MobiDB-lite"/>
    </source>
</evidence>
<organism evidence="2 3">
    <name type="scientific">Coniochaeta hoffmannii</name>
    <dbReference type="NCBI Taxonomy" id="91930"/>
    <lineage>
        <taxon>Eukaryota</taxon>
        <taxon>Fungi</taxon>
        <taxon>Dikarya</taxon>
        <taxon>Ascomycota</taxon>
        <taxon>Pezizomycotina</taxon>
        <taxon>Sordariomycetes</taxon>
        <taxon>Sordariomycetidae</taxon>
        <taxon>Coniochaetales</taxon>
        <taxon>Coniochaetaceae</taxon>
        <taxon>Coniochaeta</taxon>
    </lineage>
</organism>
<feature type="region of interest" description="Disordered" evidence="1">
    <location>
        <begin position="475"/>
        <end position="501"/>
    </location>
</feature>
<evidence type="ECO:0000313" key="3">
    <source>
        <dbReference type="Proteomes" id="UP001174691"/>
    </source>
</evidence>
<feature type="compositionally biased region" description="Polar residues" evidence="1">
    <location>
        <begin position="109"/>
        <end position="121"/>
    </location>
</feature>
<sequence length="782" mass="88499">MRRQNRSCDQCRKAKRACDAPWVLRDALPDDNEGIASNAFHHGSGLPDLDFGIATTVPAYPDDGLCDIGFDLPIQWYPPASDSISMDFLDMTPRGHQSPVVQASAVHSQHPSAEGFTQFQTAGIRGRSEQRRRSSSSTQSLSPSAAENMMVTRMNNSSISENLLRIYHDVLEHNLSCWVSRDTCPYLYTIGGRERSLPNAAYGMSSVGVIALARQQKQELGPQWSNRIYQRVVKLDRIAQATGLIRLTRNQDQAIQKALHLSIMAFATQWAQGSRRQRESYTPDFADGSLRRQQIDTLGDFAEEFDRDLQRSMWEQARKALRDCSDLESYRLVCAELVFGLTQRPWEAGDVNDTEFSDGISVRIGRQSPVEVRNSVQSKVEEILSREGPPVFIEAAIRKMRALKFSFDKFSCYSHGTGPMPAENGYPTERGRTGSTMDMASAEDKETVRLLYWMVIMFDTLSSSMNERPVVVADEDSQHEAAQDADTETDSEPPTTKWRSRHKERWRIDLFIQDNPEGPPKSQLRWPCSYDEAAEMVTRSAPVKVLLFRYVHYLQNMVRHPRTSSGEPIEETIRDTLMVYRYWNITYGAFFRELIEHYDSVPARIRGWFVCIAAHWHLAALMVADLLELVDRHRLGLPESAQSRMSANTVSRIRKSSARQLSDLARVATPVGDMRAEPQMPDFHFAVSEGTILTEPWTMVLIQAFTKASLLHLWEVDDQGPRDQADVLGHGREDCRERLRMGEDCIRALWFLGKKSDMARNLATVLSKALKASEIGVSAGSC</sequence>
<evidence type="ECO:0000313" key="2">
    <source>
        <dbReference type="EMBL" id="KAJ9161334.1"/>
    </source>
</evidence>
<dbReference type="InterPro" id="IPR036864">
    <property type="entry name" value="Zn2-C6_fun-type_DNA-bd_sf"/>
</dbReference>
<dbReference type="GO" id="GO:0000981">
    <property type="term" value="F:DNA-binding transcription factor activity, RNA polymerase II-specific"/>
    <property type="evidence" value="ECO:0007669"/>
    <property type="project" value="InterPro"/>
</dbReference>
<reference evidence="2" key="1">
    <citation type="submission" date="2022-07" db="EMBL/GenBank/DDBJ databases">
        <title>Fungi with potential for degradation of polypropylene.</title>
        <authorList>
            <person name="Gostincar C."/>
        </authorList>
    </citation>
    <scope>NUCLEOTIDE SEQUENCE</scope>
    <source>
        <strain evidence="2">EXF-13287</strain>
    </source>
</reference>
<feature type="compositionally biased region" description="Low complexity" evidence="1">
    <location>
        <begin position="135"/>
        <end position="144"/>
    </location>
</feature>
<proteinExistence type="predicted"/>
<keyword evidence="3" id="KW-1185">Reference proteome</keyword>
<dbReference type="AlphaFoldDB" id="A0AA38RZ43"/>
<gene>
    <name evidence="2" type="ORF">NKR19_g2405</name>
</gene>
<dbReference type="Proteomes" id="UP001174691">
    <property type="component" value="Unassembled WGS sequence"/>
</dbReference>
<comment type="caution">
    <text evidence="2">The sequence shown here is derived from an EMBL/GenBank/DDBJ whole genome shotgun (WGS) entry which is preliminary data.</text>
</comment>
<dbReference type="Gene3D" id="4.10.240.10">
    <property type="entry name" value="Zn(2)-C6 fungal-type DNA-binding domain"/>
    <property type="match status" value="1"/>
</dbReference>
<dbReference type="EMBL" id="JANBVN010000024">
    <property type="protein sequence ID" value="KAJ9161334.1"/>
    <property type="molecule type" value="Genomic_DNA"/>
</dbReference>
<protein>
    <submittedName>
        <fullName evidence="2">Regulatory protein alcr</fullName>
    </submittedName>
</protein>
<accession>A0AA38RZ43</accession>
<name>A0AA38RZ43_9PEZI</name>